<dbReference type="RefSeq" id="WP_201370285.1">
    <property type="nucleotide sequence ID" value="NZ_BNJG01000001.1"/>
</dbReference>
<proteinExistence type="predicted"/>
<accession>A0ABQ3UM11</accession>
<organism evidence="3 4">
    <name type="scientific">Ktedonobacter robiniae</name>
    <dbReference type="NCBI Taxonomy" id="2778365"/>
    <lineage>
        <taxon>Bacteria</taxon>
        <taxon>Bacillati</taxon>
        <taxon>Chloroflexota</taxon>
        <taxon>Ktedonobacteria</taxon>
        <taxon>Ktedonobacterales</taxon>
        <taxon>Ktedonobacteraceae</taxon>
        <taxon>Ktedonobacter</taxon>
    </lineage>
</organism>
<dbReference type="Pfam" id="PF00144">
    <property type="entry name" value="Beta-lactamase"/>
    <property type="match status" value="1"/>
</dbReference>
<dbReference type="Gene3D" id="3.40.710.10">
    <property type="entry name" value="DD-peptidase/beta-lactamase superfamily"/>
    <property type="match status" value="1"/>
</dbReference>
<sequence>MQAQTSLSTYVRQELLPDLDDYIGKMLTDWHIPGLALAIVKDDETIFAKGYGIRKAGEHKAISEHTIFGISSVTKTFTAAAIGLLVDEEKLQWDDPVIKYLPDFQLYDPYVTQELTIRDLLCARSGLDGGDLMREGGDFDRNEVIYRLRYLKPSYSFRTRQGAFTFMFTIAGQVVAAVTGRPWDTFIKERFFKPLGMSASGTTRASALHTRNVAIPHIENNNTPDPYIYSIPDNVGPGGGITSNVLDLAQWIRLQLGKGTFKQKKILSSEVINELHTPQIVHQSPLMQLDHPGSNFVCYGLGWFLADYCGQKVIDHSGAMPGMEALIAILPEKQLGIVALANGFQSRWPLIALKQKVFDSFLELPERDWSEEFLQMKRQQEKQVKEWMSLERKDRISQQISNTHPSLDPVGYVGEYEDAFYGRAFINKEGSKLTFRFGSKYADLEHWHYDTFKAQWRKPLVGEDLITFVLNAEGKVEEMRVANFANFTRVQ</sequence>
<dbReference type="SUPFAM" id="SSF56601">
    <property type="entry name" value="beta-lactamase/transpeptidase-like"/>
    <property type="match status" value="1"/>
</dbReference>
<dbReference type="InterPro" id="IPR021860">
    <property type="entry name" value="Peptidase_S12_Pab87-rel_C"/>
</dbReference>
<dbReference type="Gene3D" id="2.40.128.600">
    <property type="match status" value="1"/>
</dbReference>
<dbReference type="Pfam" id="PF11954">
    <property type="entry name" value="DUF3471"/>
    <property type="match status" value="1"/>
</dbReference>
<evidence type="ECO:0000259" key="2">
    <source>
        <dbReference type="Pfam" id="PF11954"/>
    </source>
</evidence>
<dbReference type="PANTHER" id="PTHR46825:SF15">
    <property type="entry name" value="BETA-LACTAMASE-RELATED DOMAIN-CONTAINING PROTEIN"/>
    <property type="match status" value="1"/>
</dbReference>
<dbReference type="Proteomes" id="UP000654345">
    <property type="component" value="Unassembled WGS sequence"/>
</dbReference>
<evidence type="ECO:0000313" key="3">
    <source>
        <dbReference type="EMBL" id="GHO53457.1"/>
    </source>
</evidence>
<name>A0ABQ3UM11_9CHLR</name>
<dbReference type="InterPro" id="IPR012338">
    <property type="entry name" value="Beta-lactam/transpept-like"/>
</dbReference>
<reference evidence="3 4" key="1">
    <citation type="journal article" date="2021" name="Int. J. Syst. Evol. Microbiol.">
        <title>Reticulibacter mediterranei gen. nov., sp. nov., within the new family Reticulibacteraceae fam. nov., and Ktedonospora formicarum gen. nov., sp. nov., Ktedonobacter robiniae sp. nov., Dictyobacter formicarum sp. nov. and Dictyobacter arantiisoli sp. nov., belonging to the class Ktedonobacteria.</title>
        <authorList>
            <person name="Yabe S."/>
            <person name="Zheng Y."/>
            <person name="Wang C.M."/>
            <person name="Sakai Y."/>
            <person name="Abe K."/>
            <person name="Yokota A."/>
            <person name="Donadio S."/>
            <person name="Cavaletti L."/>
            <person name="Monciardini P."/>
        </authorList>
    </citation>
    <scope>NUCLEOTIDE SEQUENCE [LARGE SCALE GENOMIC DNA]</scope>
    <source>
        <strain evidence="3 4">SOSP1-30</strain>
    </source>
</reference>
<protein>
    <submittedName>
        <fullName evidence="3">Penicillin-binding protein</fullName>
    </submittedName>
</protein>
<dbReference type="InterPro" id="IPR001466">
    <property type="entry name" value="Beta-lactam-related"/>
</dbReference>
<comment type="caution">
    <text evidence="3">The sequence shown here is derived from an EMBL/GenBank/DDBJ whole genome shotgun (WGS) entry which is preliminary data.</text>
</comment>
<evidence type="ECO:0000259" key="1">
    <source>
        <dbReference type="Pfam" id="PF00144"/>
    </source>
</evidence>
<feature type="domain" description="Beta-lactamase-related" evidence="1">
    <location>
        <begin position="20"/>
        <end position="346"/>
    </location>
</feature>
<evidence type="ECO:0000313" key="4">
    <source>
        <dbReference type="Proteomes" id="UP000654345"/>
    </source>
</evidence>
<keyword evidence="4" id="KW-1185">Reference proteome</keyword>
<dbReference type="EMBL" id="BNJG01000001">
    <property type="protein sequence ID" value="GHO53457.1"/>
    <property type="molecule type" value="Genomic_DNA"/>
</dbReference>
<gene>
    <name evidence="3" type="ORF">KSB_19320</name>
</gene>
<feature type="domain" description="Peptidase S12 Pab87-related C-terminal" evidence="2">
    <location>
        <begin position="401"/>
        <end position="482"/>
    </location>
</feature>
<dbReference type="PANTHER" id="PTHR46825">
    <property type="entry name" value="D-ALANYL-D-ALANINE-CARBOXYPEPTIDASE/ENDOPEPTIDASE AMPH"/>
    <property type="match status" value="1"/>
</dbReference>
<dbReference type="InterPro" id="IPR050491">
    <property type="entry name" value="AmpC-like"/>
</dbReference>